<feature type="region of interest" description="Disordered" evidence="1">
    <location>
        <begin position="84"/>
        <end position="128"/>
    </location>
</feature>
<feature type="region of interest" description="Disordered" evidence="1">
    <location>
        <begin position="148"/>
        <end position="167"/>
    </location>
</feature>
<feature type="compositionally biased region" description="Low complexity" evidence="1">
    <location>
        <begin position="269"/>
        <end position="280"/>
    </location>
</feature>
<dbReference type="EMBL" id="JBBWRZ010000015">
    <property type="protein sequence ID" value="KAK8222717.1"/>
    <property type="molecule type" value="Genomic_DNA"/>
</dbReference>
<feature type="compositionally biased region" description="Polar residues" evidence="1">
    <location>
        <begin position="93"/>
        <end position="113"/>
    </location>
</feature>
<keyword evidence="3" id="KW-1185">Reference proteome</keyword>
<name>A0ABR1Y8Q0_9PEZI</name>
<proteinExistence type="predicted"/>
<sequence>MSSPRRPVPQPQGMTKEQVELLKRRAIRAFVPVSHRAEEDKNGMLPSFSIPTSWRNADIRVAEQPVARNTLLSNPHARATNTALAGVPAARSTEPTGKQELLNNPKASATNVPHSGINPTARPRESTGQQAISAKAKARHNNAALSGLHRPAGCAESPDKPGLLSNPEARRSNFFLAGADQSDFSVFNNSGNSGQFHHPHLPKHKPANITKDKRSISNNTSVTETGNVRRIHLPPATQTKKEGDMTNDNHSSETDIVKQCRLSRRQPKSSTSANSDADTAIGPVPVECPKRNDGKCRRNSVLGLFPSQPPHNKK</sequence>
<comment type="caution">
    <text evidence="2">The sequence shown here is derived from an EMBL/GenBank/DDBJ whole genome shotgun (WGS) entry which is preliminary data.</text>
</comment>
<feature type="region of interest" description="Disordered" evidence="1">
    <location>
        <begin position="196"/>
        <end position="314"/>
    </location>
</feature>
<protein>
    <submittedName>
        <fullName evidence="2">Uncharacterized protein</fullName>
    </submittedName>
</protein>
<feature type="compositionally biased region" description="Polar residues" evidence="1">
    <location>
        <begin position="216"/>
        <end position="226"/>
    </location>
</feature>
<feature type="compositionally biased region" description="Basic residues" evidence="1">
    <location>
        <begin position="197"/>
        <end position="206"/>
    </location>
</feature>
<organism evidence="2 3">
    <name type="scientific">Phyllosticta capitalensis</name>
    <dbReference type="NCBI Taxonomy" id="121624"/>
    <lineage>
        <taxon>Eukaryota</taxon>
        <taxon>Fungi</taxon>
        <taxon>Dikarya</taxon>
        <taxon>Ascomycota</taxon>
        <taxon>Pezizomycotina</taxon>
        <taxon>Dothideomycetes</taxon>
        <taxon>Dothideomycetes incertae sedis</taxon>
        <taxon>Botryosphaeriales</taxon>
        <taxon>Phyllostictaceae</taxon>
        <taxon>Phyllosticta</taxon>
    </lineage>
</organism>
<dbReference type="Proteomes" id="UP001492380">
    <property type="component" value="Unassembled WGS sequence"/>
</dbReference>
<accession>A0ABR1Y8Q0</accession>
<gene>
    <name evidence="2" type="ORF">HDK90DRAFT_471026</name>
</gene>
<evidence type="ECO:0000313" key="3">
    <source>
        <dbReference type="Proteomes" id="UP001492380"/>
    </source>
</evidence>
<reference evidence="2 3" key="1">
    <citation type="submission" date="2024-04" db="EMBL/GenBank/DDBJ databases">
        <title>Phyllosticta paracitricarpa is synonymous to the EU quarantine fungus P. citricarpa based on phylogenomic analyses.</title>
        <authorList>
            <consortium name="Lawrence Berkeley National Laboratory"/>
            <person name="Van Ingen-Buijs V.A."/>
            <person name="Van Westerhoven A.C."/>
            <person name="Haridas S."/>
            <person name="Skiadas P."/>
            <person name="Martin F."/>
            <person name="Groenewald J.Z."/>
            <person name="Crous P.W."/>
            <person name="Seidl M.F."/>
        </authorList>
    </citation>
    <scope>NUCLEOTIDE SEQUENCE [LARGE SCALE GENOMIC DNA]</scope>
    <source>
        <strain evidence="2 3">CBS 123374</strain>
    </source>
</reference>
<evidence type="ECO:0000256" key="1">
    <source>
        <dbReference type="SAM" id="MobiDB-lite"/>
    </source>
</evidence>
<evidence type="ECO:0000313" key="2">
    <source>
        <dbReference type="EMBL" id="KAK8222717.1"/>
    </source>
</evidence>